<dbReference type="GO" id="GO:0005524">
    <property type="term" value="F:ATP binding"/>
    <property type="evidence" value="ECO:0007669"/>
    <property type="project" value="UniProtKB-KW"/>
</dbReference>
<evidence type="ECO:0000256" key="10">
    <source>
        <dbReference type="ARBA" id="ARBA00032441"/>
    </source>
</evidence>
<dbReference type="SUPFAM" id="SSF52540">
    <property type="entry name" value="P-loop containing nucleoside triphosphate hydrolases"/>
    <property type="match status" value="1"/>
</dbReference>
<dbReference type="InterPro" id="IPR012180">
    <property type="entry name" value="Bifunc_ATPase/PTrfase"/>
</dbReference>
<keyword evidence="4" id="KW-0963">Cytoplasm</keyword>
<evidence type="ECO:0000256" key="9">
    <source>
        <dbReference type="ARBA" id="ARBA00022842"/>
    </source>
</evidence>
<reference evidence="12 13" key="1">
    <citation type="submission" date="2019-10" db="EMBL/GenBank/DDBJ databases">
        <title>Isolation, Identification of Microvirga thermotolerans HR1, a novel thermophilic bacterium and Comparative Genomics of the genus Microvirga.</title>
        <authorList>
            <person name="Li J."/>
            <person name="Zhang W."/>
            <person name="Lin M."/>
            <person name="Wang J."/>
        </authorList>
    </citation>
    <scope>NUCLEOTIDE SEQUENCE [LARGE SCALE GENOMIC DNA]</scope>
    <source>
        <strain evidence="12 13">HR1</strain>
    </source>
</reference>
<sequence>MANGLAFMTAQDEWHDPAWIVPLPDREATERLARLLIDELRPGDLVTLSGGLGAGKTTLARALVRGLAGDPELEVPSPTFTLVQSYEGAHHPIVHADFYRLGGGHELYELGWDEMTENAISLVEWPERADDALRAERLDIHLDFAPGGGAAGRIAVITGTGGFAARLRRLRAFHALVERSGWRDAIRVPMPADASVIRSYERLVKPDGETALLMISPPRPVGPPVRRGKPYTTIAKLAETVHAFVAVDKGLRSLGLSAPEIYGEDLETGLLILEDLGSEPVVDANGPIPERYAEAVRVLARLHGTALPEVLPVTDELDYALPPYDLEALLIEVELLPDWYVPHIIGSLLSGSARAEFVNLWTDTLSEILAGPATWTLRDYHSPNLIWMPEREGLQRVGIIDFQDAVLGSPAYDVASLLQDARATVPPELELKLIGLYARERRASDPQFDVAAFARAYAIMGAQRATKILGIFARLDRRDGKPHYLRHLPRIENYLARNLAHPALSRLRAWYEAYLPRILPHPPADGAPPAP</sequence>
<evidence type="ECO:0000256" key="3">
    <source>
        <dbReference type="ARBA" id="ARBA00019010"/>
    </source>
</evidence>
<evidence type="ECO:0000256" key="6">
    <source>
        <dbReference type="ARBA" id="ARBA00022723"/>
    </source>
</evidence>
<keyword evidence="7" id="KW-0547">Nucleotide-binding</keyword>
<feature type="domain" description="Aminoglycoside phosphotransferase" evidence="11">
    <location>
        <begin position="236"/>
        <end position="438"/>
    </location>
</feature>
<dbReference type="SUPFAM" id="SSF56112">
    <property type="entry name" value="Protein kinase-like (PK-like)"/>
    <property type="match status" value="1"/>
</dbReference>
<dbReference type="AlphaFoldDB" id="A0A5P9K0J9"/>
<dbReference type="PIRSF" id="PIRSF036599">
    <property type="entry name" value="AtpPhos"/>
    <property type="match status" value="1"/>
</dbReference>
<evidence type="ECO:0000313" key="13">
    <source>
        <dbReference type="Proteomes" id="UP000325614"/>
    </source>
</evidence>
<keyword evidence="13" id="KW-1185">Reference proteome</keyword>
<dbReference type="Pfam" id="PF02367">
    <property type="entry name" value="TsaE"/>
    <property type="match status" value="1"/>
</dbReference>
<comment type="subcellular location">
    <subcellularLocation>
        <location evidence="1">Cytoplasm</location>
    </subcellularLocation>
</comment>
<evidence type="ECO:0000256" key="8">
    <source>
        <dbReference type="ARBA" id="ARBA00022840"/>
    </source>
</evidence>
<dbReference type="KEGG" id="mico:GDR74_17875"/>
<dbReference type="InterPro" id="IPR002575">
    <property type="entry name" value="Aminoglycoside_PTrfase"/>
</dbReference>
<dbReference type="GO" id="GO:0016740">
    <property type="term" value="F:transferase activity"/>
    <property type="evidence" value="ECO:0007669"/>
    <property type="project" value="UniProtKB-KW"/>
</dbReference>
<dbReference type="Gene3D" id="3.30.200.20">
    <property type="entry name" value="Phosphorylase Kinase, domain 1"/>
    <property type="match status" value="1"/>
</dbReference>
<protein>
    <recommendedName>
        <fullName evidence="3">tRNA threonylcarbamoyladenosine biosynthesis protein TsaE</fullName>
    </recommendedName>
    <alternativeName>
        <fullName evidence="10">t(6)A37 threonylcarbamoyladenosine biosynthesis protein TsaE</fullName>
    </alternativeName>
</protein>
<dbReference type="InterPro" id="IPR027417">
    <property type="entry name" value="P-loop_NTPase"/>
</dbReference>
<dbReference type="InterPro" id="IPR003442">
    <property type="entry name" value="T6A_TsaE"/>
</dbReference>
<dbReference type="NCBIfam" id="TIGR00150">
    <property type="entry name" value="T6A_YjeE"/>
    <property type="match status" value="1"/>
</dbReference>
<keyword evidence="12" id="KW-0808">Transferase</keyword>
<dbReference type="PANTHER" id="PTHR33540">
    <property type="entry name" value="TRNA THREONYLCARBAMOYLADENOSINE BIOSYNTHESIS PROTEIN TSAE"/>
    <property type="match status" value="1"/>
</dbReference>
<evidence type="ECO:0000256" key="1">
    <source>
        <dbReference type="ARBA" id="ARBA00004496"/>
    </source>
</evidence>
<name>A0A5P9K0J9_9HYPH</name>
<keyword evidence="9" id="KW-0460">Magnesium</keyword>
<evidence type="ECO:0000256" key="5">
    <source>
        <dbReference type="ARBA" id="ARBA00022694"/>
    </source>
</evidence>
<dbReference type="EMBL" id="CP045423">
    <property type="protein sequence ID" value="QFU17931.1"/>
    <property type="molecule type" value="Genomic_DNA"/>
</dbReference>
<dbReference type="PANTHER" id="PTHR33540:SF2">
    <property type="entry name" value="TRNA THREONYLCARBAMOYLADENOSINE BIOSYNTHESIS PROTEIN TSAE"/>
    <property type="match status" value="1"/>
</dbReference>
<dbReference type="Proteomes" id="UP000325614">
    <property type="component" value="Chromosome"/>
</dbReference>
<dbReference type="Pfam" id="PF01636">
    <property type="entry name" value="APH"/>
    <property type="match status" value="1"/>
</dbReference>
<comment type="similarity">
    <text evidence="2">Belongs to the TsaE family.</text>
</comment>
<evidence type="ECO:0000256" key="7">
    <source>
        <dbReference type="ARBA" id="ARBA00022741"/>
    </source>
</evidence>
<accession>A0A5P9K0J9</accession>
<organism evidence="12 13">
    <name type="scientific">Microvirga thermotolerans</name>
    <dbReference type="NCBI Taxonomy" id="2651334"/>
    <lineage>
        <taxon>Bacteria</taxon>
        <taxon>Pseudomonadati</taxon>
        <taxon>Pseudomonadota</taxon>
        <taxon>Alphaproteobacteria</taxon>
        <taxon>Hyphomicrobiales</taxon>
        <taxon>Methylobacteriaceae</taxon>
        <taxon>Microvirga</taxon>
    </lineage>
</organism>
<dbReference type="Gene3D" id="3.90.1200.10">
    <property type="match status" value="1"/>
</dbReference>
<keyword evidence="6" id="KW-0479">Metal-binding</keyword>
<evidence type="ECO:0000256" key="2">
    <source>
        <dbReference type="ARBA" id="ARBA00007599"/>
    </source>
</evidence>
<proteinExistence type="inferred from homology"/>
<keyword evidence="8" id="KW-0067">ATP-binding</keyword>
<evidence type="ECO:0000256" key="4">
    <source>
        <dbReference type="ARBA" id="ARBA00022490"/>
    </source>
</evidence>
<keyword evidence="5" id="KW-0819">tRNA processing</keyword>
<dbReference type="GO" id="GO:0046872">
    <property type="term" value="F:metal ion binding"/>
    <property type="evidence" value="ECO:0007669"/>
    <property type="project" value="UniProtKB-KW"/>
</dbReference>
<dbReference type="Gene3D" id="3.40.50.300">
    <property type="entry name" value="P-loop containing nucleotide triphosphate hydrolases"/>
    <property type="match status" value="1"/>
</dbReference>
<evidence type="ECO:0000313" key="12">
    <source>
        <dbReference type="EMBL" id="QFU17931.1"/>
    </source>
</evidence>
<dbReference type="InterPro" id="IPR011009">
    <property type="entry name" value="Kinase-like_dom_sf"/>
</dbReference>
<gene>
    <name evidence="12" type="primary">tsaE</name>
    <name evidence="12" type="ORF">GDR74_17875</name>
</gene>
<dbReference type="GO" id="GO:0002949">
    <property type="term" value="P:tRNA threonylcarbamoyladenosine modification"/>
    <property type="evidence" value="ECO:0007669"/>
    <property type="project" value="InterPro"/>
</dbReference>
<dbReference type="GO" id="GO:0005737">
    <property type="term" value="C:cytoplasm"/>
    <property type="evidence" value="ECO:0007669"/>
    <property type="project" value="UniProtKB-SubCell"/>
</dbReference>
<evidence type="ECO:0000259" key="11">
    <source>
        <dbReference type="Pfam" id="PF01636"/>
    </source>
</evidence>